<name>A0A239CLG0_9BACT</name>
<dbReference type="GO" id="GO:0004540">
    <property type="term" value="F:RNA nuclease activity"/>
    <property type="evidence" value="ECO:0007669"/>
    <property type="project" value="InterPro"/>
</dbReference>
<dbReference type="RefSeq" id="WP_179217074.1">
    <property type="nucleotide sequence ID" value="NZ_FZOC01000008.1"/>
</dbReference>
<protein>
    <submittedName>
        <fullName evidence="2">Uncharacterized conserved protein, LabA/DUF88 family</fullName>
    </submittedName>
</protein>
<sequence>MRRLAVFVDAGYFWAQTIQAVFGRKADRSQVCMDYPSLRVLLLETAEREFADASLLRIYWYDGPGDNGKASEHSQIESLDDFKLRMGTRNRLGKQKAVDGLIIADLIGLAQNKAITEALIVSGDADLTPGVVAAQGLGLRVHLLSLGNGEATSPYLKAEVDRKCRWNEWDIYSYAAAFMSSPAPAVRGATRRANMAGRETQAQLAPHSPVAGHVVAAQSAPDAALSAQAQPSQDSLPCLDESTPHADGLRIIAVSCHEQLSEEEREEAKTGRGLPPEIDRKLLYLARRHFGARVGDADRRELRRQLKELLSADSLLVGVQ</sequence>
<dbReference type="EMBL" id="FZOC01000008">
    <property type="protein sequence ID" value="SNS20521.1"/>
    <property type="molecule type" value="Genomic_DNA"/>
</dbReference>
<reference evidence="2 3" key="1">
    <citation type="submission" date="2017-06" db="EMBL/GenBank/DDBJ databases">
        <authorList>
            <person name="Kim H.J."/>
            <person name="Triplett B.A."/>
        </authorList>
    </citation>
    <scope>NUCLEOTIDE SEQUENCE [LARGE SCALE GENOMIC DNA]</scope>
    <source>
        <strain evidence="2 3">DSM 13116</strain>
    </source>
</reference>
<feature type="domain" description="NYN" evidence="1">
    <location>
        <begin position="4"/>
        <end position="162"/>
    </location>
</feature>
<organism evidence="2 3">
    <name type="scientific">Humidesulfovibrio mexicanus</name>
    <dbReference type="NCBI Taxonomy" id="147047"/>
    <lineage>
        <taxon>Bacteria</taxon>
        <taxon>Pseudomonadati</taxon>
        <taxon>Thermodesulfobacteriota</taxon>
        <taxon>Desulfovibrionia</taxon>
        <taxon>Desulfovibrionales</taxon>
        <taxon>Desulfovibrionaceae</taxon>
        <taxon>Humidesulfovibrio</taxon>
    </lineage>
</organism>
<dbReference type="Gene3D" id="3.40.50.1010">
    <property type="entry name" value="5'-nuclease"/>
    <property type="match status" value="1"/>
</dbReference>
<evidence type="ECO:0000259" key="1">
    <source>
        <dbReference type="Pfam" id="PF01936"/>
    </source>
</evidence>
<evidence type="ECO:0000313" key="2">
    <source>
        <dbReference type="EMBL" id="SNS20521.1"/>
    </source>
</evidence>
<proteinExistence type="predicted"/>
<accession>A0A239CLG0</accession>
<evidence type="ECO:0000313" key="3">
    <source>
        <dbReference type="Proteomes" id="UP000198324"/>
    </source>
</evidence>
<dbReference type="Pfam" id="PF01936">
    <property type="entry name" value="NYN"/>
    <property type="match status" value="1"/>
</dbReference>
<keyword evidence="3" id="KW-1185">Reference proteome</keyword>
<dbReference type="Proteomes" id="UP000198324">
    <property type="component" value="Unassembled WGS sequence"/>
</dbReference>
<dbReference type="AlphaFoldDB" id="A0A239CLG0"/>
<dbReference type="InterPro" id="IPR021139">
    <property type="entry name" value="NYN"/>
</dbReference>
<gene>
    <name evidence="2" type="ORF">SAMN04488503_3176</name>
</gene>